<keyword evidence="2" id="KW-1185">Reference proteome</keyword>
<dbReference type="Proteomes" id="UP000261620">
    <property type="component" value="Unplaced"/>
</dbReference>
<proteinExistence type="predicted"/>
<reference evidence="1" key="1">
    <citation type="submission" date="2025-08" db="UniProtKB">
        <authorList>
            <consortium name="Ensembl"/>
        </authorList>
    </citation>
    <scope>IDENTIFICATION</scope>
</reference>
<protein>
    <submittedName>
        <fullName evidence="1">Uncharacterized protein</fullName>
    </submittedName>
</protein>
<accession>A0A3Q4B6N0</accession>
<organism evidence="1 2">
    <name type="scientific">Mola mola</name>
    <name type="common">Ocean sunfish</name>
    <name type="synonym">Tetraodon mola</name>
    <dbReference type="NCBI Taxonomy" id="94237"/>
    <lineage>
        <taxon>Eukaryota</taxon>
        <taxon>Metazoa</taxon>
        <taxon>Chordata</taxon>
        <taxon>Craniata</taxon>
        <taxon>Vertebrata</taxon>
        <taxon>Euteleostomi</taxon>
        <taxon>Actinopterygii</taxon>
        <taxon>Neopterygii</taxon>
        <taxon>Teleostei</taxon>
        <taxon>Neoteleostei</taxon>
        <taxon>Acanthomorphata</taxon>
        <taxon>Eupercaria</taxon>
        <taxon>Tetraodontiformes</taxon>
        <taxon>Molidae</taxon>
        <taxon>Mola</taxon>
    </lineage>
</organism>
<sequence>RCSRRILVRTPVLSMMDGLGNHTRKMPSLTQCYIKASLEFVSDHLKPGNEFWKSFLQSDETTSAELFGHIYLTKEGKGLYP</sequence>
<evidence type="ECO:0000313" key="1">
    <source>
        <dbReference type="Ensembl" id="ENSMMOP00000013375.1"/>
    </source>
</evidence>
<dbReference type="Ensembl" id="ENSMMOT00000013596.1">
    <property type="protein sequence ID" value="ENSMMOP00000013375.1"/>
    <property type="gene ID" value="ENSMMOG00000010271.1"/>
</dbReference>
<name>A0A3Q4B6N0_MOLML</name>
<evidence type="ECO:0000313" key="2">
    <source>
        <dbReference type="Proteomes" id="UP000261620"/>
    </source>
</evidence>
<reference evidence="1" key="2">
    <citation type="submission" date="2025-09" db="UniProtKB">
        <authorList>
            <consortium name="Ensembl"/>
        </authorList>
    </citation>
    <scope>IDENTIFICATION</scope>
</reference>
<dbReference type="AlphaFoldDB" id="A0A3Q4B6N0"/>